<proteinExistence type="predicted"/>
<evidence type="ECO:0000313" key="1">
    <source>
        <dbReference type="EMBL" id="KAJ9123910.1"/>
    </source>
</evidence>
<reference evidence="1" key="1">
    <citation type="submission" date="2023-04" db="EMBL/GenBank/DDBJ databases">
        <title>Draft Genome sequencing of Naganishia species isolated from polar environments using Oxford Nanopore Technology.</title>
        <authorList>
            <person name="Leo P."/>
            <person name="Venkateswaran K."/>
        </authorList>
    </citation>
    <scope>NUCLEOTIDE SEQUENCE</scope>
    <source>
        <strain evidence="1">MNA-CCFEE 5425</strain>
    </source>
</reference>
<dbReference type="Proteomes" id="UP001243375">
    <property type="component" value="Unassembled WGS sequence"/>
</dbReference>
<dbReference type="EMBL" id="JASBWU010000002">
    <property type="protein sequence ID" value="KAJ9123910.1"/>
    <property type="molecule type" value="Genomic_DNA"/>
</dbReference>
<gene>
    <name evidence="1" type="ORF">QFC22_000700</name>
</gene>
<organism evidence="1 2">
    <name type="scientific">Naganishia vaughanmartiniae</name>
    <dbReference type="NCBI Taxonomy" id="1424756"/>
    <lineage>
        <taxon>Eukaryota</taxon>
        <taxon>Fungi</taxon>
        <taxon>Dikarya</taxon>
        <taxon>Basidiomycota</taxon>
        <taxon>Agaricomycotina</taxon>
        <taxon>Tremellomycetes</taxon>
        <taxon>Filobasidiales</taxon>
        <taxon>Filobasidiaceae</taxon>
        <taxon>Naganishia</taxon>
    </lineage>
</organism>
<evidence type="ECO:0000313" key="2">
    <source>
        <dbReference type="Proteomes" id="UP001243375"/>
    </source>
</evidence>
<accession>A0ACC2XIN8</accession>
<keyword evidence="2" id="KW-1185">Reference proteome</keyword>
<sequence length="711" mass="77684">MPIPASATPRGPTSQPVFLPAHTGASAQTFTSSTYSPMGTPMDERRAELLQMPVNGLPGRRGAHALSDLRESSENEQNKDRGDGYNEDDDDNNDDDDQEDASWERETGISYKDLHLTPQDHAGDPAGRYELMELLGTGNFGKVYKAFLFGPLILDSVVFRRDIRTDQIVAIKQIDLENTDDGKIFPLPLRNGLYKPNHLPTSETLLVSFSSCARAVPEQTSARSKKRLHTSKRVIHVISHAGSINDLLTTSSDRGQLKPAPFSEPNIATTIRQMLLGLEYLHGIGKIHRDIKAANVLVSERGEVKLADFGVSSQLSHAMSRRFTFVGTPFWMAPEVISRQAGYDTKADIWSLGITAYELAKGEPPHADKHPMKVVFLIPQAPAPRLDPREAQWSEEFRDFVARCLEKDPEVRPTATELLGHPFIRKAGPKRSLIRLINRYAEWKHQQLLRNPRHKSLAEMQQAPTVQSYADMTMMSEWEFEDAVDGTDIGTVKGMTVVGLPGRDSGRPAPLGSTHGVDGQTEQGVTVLARVGEGYEEDSKGSLARLERERLSTVVVVDPASDSPSKQPGNRYDKVVRSVTPSASGLKRDGRAGVGDSDTESVSSSHRTIKPAAVFKAPQTPPNDPRREPTALGKAAGAKAVLSSAQQNRAPADVVIDQAVLPAISKAMKKATSAADVQALQSLQQGFKILGTNNAELADQLMVDMLAGIRE</sequence>
<name>A0ACC2XIN8_9TREE</name>
<comment type="caution">
    <text evidence="1">The sequence shown here is derived from an EMBL/GenBank/DDBJ whole genome shotgun (WGS) entry which is preliminary data.</text>
</comment>
<protein>
    <submittedName>
        <fullName evidence="1">Uncharacterized protein</fullName>
    </submittedName>
</protein>